<dbReference type="InterPro" id="IPR007492">
    <property type="entry name" value="LytTR_DNA-bd_dom"/>
</dbReference>
<dbReference type="Gene3D" id="2.40.50.1020">
    <property type="entry name" value="LytTr DNA-binding domain"/>
    <property type="match status" value="1"/>
</dbReference>
<dbReference type="Gene3D" id="3.40.50.2300">
    <property type="match status" value="1"/>
</dbReference>
<evidence type="ECO:0000259" key="4">
    <source>
        <dbReference type="PROSITE" id="PS50930"/>
    </source>
</evidence>
<sequence>MSENQIRVLIIEDEAVLAMDLCDTLEAEGYEVIGMANNGRRALEIYQKNQIDLILCDINIKGEWDGIETINHLLTFRLAPVIYITALADKETRDRAKLTYPAAYLFKPVNTANLNIAIELAIQNFPIREGNNPYKDAAKTTDKDTLSREVILKIEQSIFIKHNYQFVRIDAADILYLEADNTHTTIVTNERKYSIRLTLSMTLHRLAIDKLIRVHRSYALNIRKIKSFNEREVTVETFAIPLGRQYKDEFMRIFQIQ</sequence>
<accession>A0A2S7IP03</accession>
<dbReference type="InterPro" id="IPR050595">
    <property type="entry name" value="Bact_response_regulator"/>
</dbReference>
<dbReference type="RefSeq" id="WP_104710845.1">
    <property type="nucleotide sequence ID" value="NZ_PTRA01000001.1"/>
</dbReference>
<name>A0A2S7IP03_9BACT</name>
<dbReference type="SUPFAM" id="SSF52172">
    <property type="entry name" value="CheY-like"/>
    <property type="match status" value="1"/>
</dbReference>
<keyword evidence="6" id="KW-1185">Reference proteome</keyword>
<dbReference type="Pfam" id="PF04397">
    <property type="entry name" value="LytTR"/>
    <property type="match status" value="1"/>
</dbReference>
<evidence type="ECO:0000313" key="6">
    <source>
        <dbReference type="Proteomes" id="UP000239590"/>
    </source>
</evidence>
<feature type="domain" description="Response regulatory" evidence="3">
    <location>
        <begin position="7"/>
        <end position="122"/>
    </location>
</feature>
<dbReference type="Pfam" id="PF00072">
    <property type="entry name" value="Response_reg"/>
    <property type="match status" value="1"/>
</dbReference>
<dbReference type="PANTHER" id="PTHR44591">
    <property type="entry name" value="STRESS RESPONSE REGULATOR PROTEIN 1"/>
    <property type="match status" value="1"/>
</dbReference>
<evidence type="ECO:0000313" key="5">
    <source>
        <dbReference type="EMBL" id="PQA59389.1"/>
    </source>
</evidence>
<dbReference type="AlphaFoldDB" id="A0A2S7IP03"/>
<evidence type="ECO:0000256" key="1">
    <source>
        <dbReference type="ARBA" id="ARBA00022553"/>
    </source>
</evidence>
<feature type="domain" description="HTH LytTR-type" evidence="4">
    <location>
        <begin position="158"/>
        <end position="227"/>
    </location>
</feature>
<evidence type="ECO:0000256" key="2">
    <source>
        <dbReference type="PROSITE-ProRule" id="PRU00169"/>
    </source>
</evidence>
<dbReference type="GO" id="GO:0000160">
    <property type="term" value="P:phosphorelay signal transduction system"/>
    <property type="evidence" value="ECO:0007669"/>
    <property type="project" value="InterPro"/>
</dbReference>
<keyword evidence="1 2" id="KW-0597">Phosphoprotein</keyword>
<dbReference type="SMART" id="SM00850">
    <property type="entry name" value="LytTR"/>
    <property type="match status" value="1"/>
</dbReference>
<keyword evidence="5" id="KW-0238">DNA-binding</keyword>
<dbReference type="EMBL" id="PTRA01000001">
    <property type="protein sequence ID" value="PQA59389.1"/>
    <property type="molecule type" value="Genomic_DNA"/>
</dbReference>
<dbReference type="OrthoDB" id="1646880at2"/>
<dbReference type="CDD" id="cd17534">
    <property type="entry name" value="REC_DC-like"/>
    <property type="match status" value="1"/>
</dbReference>
<dbReference type="PROSITE" id="PS50110">
    <property type="entry name" value="RESPONSE_REGULATORY"/>
    <property type="match status" value="1"/>
</dbReference>
<feature type="modified residue" description="4-aspartylphosphate" evidence="2">
    <location>
        <position position="57"/>
    </location>
</feature>
<evidence type="ECO:0000259" key="3">
    <source>
        <dbReference type="PROSITE" id="PS50110"/>
    </source>
</evidence>
<dbReference type="InterPro" id="IPR001789">
    <property type="entry name" value="Sig_transdc_resp-reg_receiver"/>
</dbReference>
<dbReference type="PROSITE" id="PS50930">
    <property type="entry name" value="HTH_LYTTR"/>
    <property type="match status" value="1"/>
</dbReference>
<dbReference type="Proteomes" id="UP000239590">
    <property type="component" value="Unassembled WGS sequence"/>
</dbReference>
<gene>
    <name evidence="5" type="ORF">C5O19_06970</name>
</gene>
<reference evidence="6" key="1">
    <citation type="submission" date="2018-02" db="EMBL/GenBank/DDBJ databases">
        <title>Genome sequencing of Solimonas sp. HR-BB.</title>
        <authorList>
            <person name="Lee Y."/>
            <person name="Jeon C.O."/>
        </authorList>
    </citation>
    <scope>NUCLEOTIDE SEQUENCE [LARGE SCALE GENOMIC DNA]</scope>
    <source>
        <strain evidence="6">HR-U</strain>
    </source>
</reference>
<proteinExistence type="predicted"/>
<protein>
    <submittedName>
        <fullName evidence="5">DNA-binding response regulator</fullName>
    </submittedName>
</protein>
<dbReference type="SMART" id="SM00448">
    <property type="entry name" value="REC"/>
    <property type="match status" value="1"/>
</dbReference>
<dbReference type="GO" id="GO:0003677">
    <property type="term" value="F:DNA binding"/>
    <property type="evidence" value="ECO:0007669"/>
    <property type="project" value="UniProtKB-KW"/>
</dbReference>
<organism evidence="5 6">
    <name type="scientific">Siphonobacter curvatus</name>
    <dbReference type="NCBI Taxonomy" id="2094562"/>
    <lineage>
        <taxon>Bacteria</taxon>
        <taxon>Pseudomonadati</taxon>
        <taxon>Bacteroidota</taxon>
        <taxon>Cytophagia</taxon>
        <taxon>Cytophagales</taxon>
        <taxon>Cytophagaceae</taxon>
        <taxon>Siphonobacter</taxon>
    </lineage>
</organism>
<dbReference type="InterPro" id="IPR011006">
    <property type="entry name" value="CheY-like_superfamily"/>
</dbReference>
<dbReference type="PANTHER" id="PTHR44591:SF3">
    <property type="entry name" value="RESPONSE REGULATORY DOMAIN-CONTAINING PROTEIN"/>
    <property type="match status" value="1"/>
</dbReference>
<comment type="caution">
    <text evidence="5">The sequence shown here is derived from an EMBL/GenBank/DDBJ whole genome shotgun (WGS) entry which is preliminary data.</text>
</comment>